<evidence type="ECO:0000313" key="1">
    <source>
        <dbReference type="EMBL" id="OVA08042.1"/>
    </source>
</evidence>
<dbReference type="PANTHER" id="PTHR12224">
    <property type="entry name" value="BETA-1,4-MANNOSYL-GLYCOPROTEIN BETA-1,4-N-ACETYLGLUCOSAMINYL-TRANSFERASE"/>
    <property type="match status" value="1"/>
</dbReference>
<dbReference type="EMBL" id="MVGT01002368">
    <property type="protein sequence ID" value="OVA08042.1"/>
    <property type="molecule type" value="Genomic_DNA"/>
</dbReference>
<evidence type="ECO:0000313" key="2">
    <source>
        <dbReference type="Proteomes" id="UP000195402"/>
    </source>
</evidence>
<organism evidence="1 2">
    <name type="scientific">Macleaya cordata</name>
    <name type="common">Five-seeded plume-poppy</name>
    <name type="synonym">Bocconia cordata</name>
    <dbReference type="NCBI Taxonomy" id="56857"/>
    <lineage>
        <taxon>Eukaryota</taxon>
        <taxon>Viridiplantae</taxon>
        <taxon>Streptophyta</taxon>
        <taxon>Embryophyta</taxon>
        <taxon>Tracheophyta</taxon>
        <taxon>Spermatophyta</taxon>
        <taxon>Magnoliopsida</taxon>
        <taxon>Ranunculales</taxon>
        <taxon>Papaveraceae</taxon>
        <taxon>Papaveroideae</taxon>
        <taxon>Macleaya</taxon>
    </lineage>
</organism>
<keyword evidence="2" id="KW-1185">Reference proteome</keyword>
<name>A0A200QC92_MACCD</name>
<sequence length="205" mass="22605">MSDTDEIPSPHTVRLLQWCDGIPPVMHLELKHFMYSFEFPVDFSSWRATAHIYGPRTHYRHSRQTDFIFSNAEEYSFKELIKKMGSIPRSASAVHLPAYLIENADKFKFLLPGGCLRKSEFRIGDALVLDCGSTAALQSMLQNIQRALNFNTAEFLSVKEGRAVVVVVGMVVCGGHCNIVGHGGSGDFGGCGGGCDSVVETVEWS</sequence>
<dbReference type="GO" id="GO:0016020">
    <property type="term" value="C:membrane"/>
    <property type="evidence" value="ECO:0007669"/>
    <property type="project" value="InterPro"/>
</dbReference>
<dbReference type="InterPro" id="IPR006813">
    <property type="entry name" value="Glyco_trans_17"/>
</dbReference>
<gene>
    <name evidence="1" type="ORF">BVC80_331g14</name>
</gene>
<dbReference type="OrthoDB" id="6474464at2759"/>
<dbReference type="Pfam" id="PF04724">
    <property type="entry name" value="Glyco_transf_17"/>
    <property type="match status" value="2"/>
</dbReference>
<protein>
    <submittedName>
        <fullName evidence="1">Glycosyl transferase</fullName>
    </submittedName>
</protein>
<dbReference type="PANTHER" id="PTHR12224:SF25">
    <property type="entry name" value="BETA-1,4-N-ACETYLGLUCOSAMINYLTRANSFERASE FAMILY PROTEIN"/>
    <property type="match status" value="1"/>
</dbReference>
<dbReference type="Proteomes" id="UP000195402">
    <property type="component" value="Unassembled WGS sequence"/>
</dbReference>
<reference evidence="1 2" key="1">
    <citation type="journal article" date="2017" name="Mol. Plant">
        <title>The Genome of Medicinal Plant Macleaya cordata Provides New Insights into Benzylisoquinoline Alkaloids Metabolism.</title>
        <authorList>
            <person name="Liu X."/>
            <person name="Liu Y."/>
            <person name="Huang P."/>
            <person name="Ma Y."/>
            <person name="Qing Z."/>
            <person name="Tang Q."/>
            <person name="Cao H."/>
            <person name="Cheng P."/>
            <person name="Zheng Y."/>
            <person name="Yuan Z."/>
            <person name="Zhou Y."/>
            <person name="Liu J."/>
            <person name="Tang Z."/>
            <person name="Zhuo Y."/>
            <person name="Zhang Y."/>
            <person name="Yu L."/>
            <person name="Huang J."/>
            <person name="Yang P."/>
            <person name="Peng Q."/>
            <person name="Zhang J."/>
            <person name="Jiang W."/>
            <person name="Zhang Z."/>
            <person name="Lin K."/>
            <person name="Ro D.K."/>
            <person name="Chen X."/>
            <person name="Xiong X."/>
            <person name="Shang Y."/>
            <person name="Huang S."/>
            <person name="Zeng J."/>
        </authorList>
    </citation>
    <scope>NUCLEOTIDE SEQUENCE [LARGE SCALE GENOMIC DNA]</scope>
    <source>
        <strain evidence="2">cv. BLH2017</strain>
        <tissue evidence="1">Root</tissue>
    </source>
</reference>
<dbReference type="STRING" id="56857.A0A200QC92"/>
<keyword evidence="1" id="KW-0808">Transferase</keyword>
<dbReference type="GO" id="GO:0006044">
    <property type="term" value="P:N-acetylglucosamine metabolic process"/>
    <property type="evidence" value="ECO:0007669"/>
    <property type="project" value="TreeGrafter"/>
</dbReference>
<dbReference type="InParanoid" id="A0A200QC92"/>
<comment type="caution">
    <text evidence="1">The sequence shown here is derived from an EMBL/GenBank/DDBJ whole genome shotgun (WGS) entry which is preliminary data.</text>
</comment>
<proteinExistence type="predicted"/>
<dbReference type="GO" id="GO:0003830">
    <property type="term" value="F:beta-1,4-mannosylglycoprotein 4-beta-N-acetylglucosaminyltransferase activity"/>
    <property type="evidence" value="ECO:0007669"/>
    <property type="project" value="InterPro"/>
</dbReference>
<dbReference type="AlphaFoldDB" id="A0A200QC92"/>
<accession>A0A200QC92</accession>